<proteinExistence type="inferred from homology"/>
<name>A0ABM1T242_LIMPO</name>
<dbReference type="InterPro" id="IPR011989">
    <property type="entry name" value="ARM-like"/>
</dbReference>
<evidence type="ECO:0000256" key="2">
    <source>
        <dbReference type="SAM" id="MobiDB-lite"/>
    </source>
</evidence>
<dbReference type="PANTHER" id="PTHR22100">
    <property type="entry name" value="WINGS APART-LIKE PROTEIN HOMOLOG"/>
    <property type="match status" value="1"/>
</dbReference>
<reference evidence="5" key="1">
    <citation type="submission" date="2025-08" db="UniProtKB">
        <authorList>
            <consortium name="RefSeq"/>
        </authorList>
    </citation>
    <scope>IDENTIFICATION</scope>
    <source>
        <tissue evidence="5">Muscle</tissue>
    </source>
</reference>
<feature type="compositionally biased region" description="Basic and acidic residues" evidence="2">
    <location>
        <begin position="949"/>
        <end position="966"/>
    </location>
</feature>
<feature type="compositionally biased region" description="Polar residues" evidence="2">
    <location>
        <begin position="967"/>
        <end position="976"/>
    </location>
</feature>
<sequence length="1070" mass="120343">MSRLDTKTYSQKQECKSSIKFDQLLSDSCNKPSTAKVSMTSVRRWGMTSFTSLRKSQLNGHSDSPIEDFNILKKPRIESTGTSGEIDPFSFSKEPHFSSSVFSSKIALHSASRNLCPVNSNVTEVESNKTRPKKFFKSSDRGLKTYGSLFKTNEFLTLKPQCNLEGGNLKLDALSLGNTTKKIISVKNFDDTNILMHQNVTTLVPKATTENIQPDLTTNIPHDSASFNVCENISENDDFDNFLKEDLVIKRKSVRMGKNYLGGIFDQNIDIPPSTFDSQDNQLIMFTCNETSVNSKLKQVPPVIHTYSQKHVKPVIITCEPHHSLDVKASSGDCRDETTKNSKVSETITSSLPQEEFLIRDTSGNFQDKPKLMTFSQGVSNNLQDITIQDTFDQSVSESVNTTKLHNFGQSFPKESMQLKVNQPAMRSKKIFSSSKKNKAVYNHRHWQSTKETQDVTEDENFKKPQLVKEFEEVPEMQTVLTRLVHHPARPWHDPVTSYKCPRKVKELYTVVKNVKKAHQCHEFGETQEFNDDVEYLLEGLQFVNGIGTRCLSVLSLATKCMVPSFRIHIRAHGTAPKIFSALMDAPTEPNLALCTATLLFILSQDRLTIDLDAGSLSLMLQLLETDLEDVDLELMSQSSSEDGDALSGRVQVSKNREKVVQLCEQMKLKGHAKHLSLDKINTGNLATETLLSLSSRKAGEWFKEDIRTLGGLDHIVDTVKTCVAYFDPQEPLQHTEDVQLDRIRKIDRCLRVLENVSSSNYPRDDIFLFVLIMKILYEDNFFFVFVRMLRACRVSIPHHPLLCTPARSEAIPLSNLEGVGAALLSCLLSLLKVLLNLTHESSLGCQLVGSHPGLLDCALLCILQMPQYMPLEQRFDLLVLSLGLMINLMENCKDNREKFIFAQTVGSFDSQNDGEEVSAVEAFVEVFMDRVEAARQSEEQADALLSTPEEKQQQAEKQNTQEKNQDIGTTTSQSLQTDDLEDTLMKALQKAGKNMEHSIIGAYIAILLGCTIQNNENYADLLKSHMPQENFTVMVEVLRKFYNFVNLTGVVGNTGIKSIQRVISVLERS</sequence>
<comment type="similarity">
    <text evidence="1">Belongs to the WAPL family.</text>
</comment>
<dbReference type="InterPro" id="IPR039874">
    <property type="entry name" value="WAPL"/>
</dbReference>
<feature type="region of interest" description="Disordered" evidence="2">
    <location>
        <begin position="944"/>
        <end position="976"/>
    </location>
</feature>
<dbReference type="InterPro" id="IPR012502">
    <property type="entry name" value="WAPL_dom"/>
</dbReference>
<organism evidence="4 5">
    <name type="scientific">Limulus polyphemus</name>
    <name type="common">Atlantic horseshoe crab</name>
    <dbReference type="NCBI Taxonomy" id="6850"/>
    <lineage>
        <taxon>Eukaryota</taxon>
        <taxon>Metazoa</taxon>
        <taxon>Ecdysozoa</taxon>
        <taxon>Arthropoda</taxon>
        <taxon>Chelicerata</taxon>
        <taxon>Merostomata</taxon>
        <taxon>Xiphosura</taxon>
        <taxon>Limulidae</taxon>
        <taxon>Limulus</taxon>
    </lineage>
</organism>
<dbReference type="GeneID" id="106466267"/>
<dbReference type="PANTHER" id="PTHR22100:SF13">
    <property type="entry name" value="WINGS APART-LIKE PROTEIN HOMOLOG"/>
    <property type="match status" value="1"/>
</dbReference>
<accession>A0ABM1T242</accession>
<dbReference type="Pfam" id="PF07814">
    <property type="entry name" value="WAPL"/>
    <property type="match status" value="1"/>
</dbReference>
<gene>
    <name evidence="5" type="primary">LOC106466267</name>
</gene>
<dbReference type="Gene3D" id="1.25.10.10">
    <property type="entry name" value="Leucine-rich Repeat Variant"/>
    <property type="match status" value="1"/>
</dbReference>
<evidence type="ECO:0000259" key="3">
    <source>
        <dbReference type="PROSITE" id="PS51271"/>
    </source>
</evidence>
<dbReference type="Proteomes" id="UP000694941">
    <property type="component" value="Unplaced"/>
</dbReference>
<evidence type="ECO:0000313" key="4">
    <source>
        <dbReference type="Proteomes" id="UP000694941"/>
    </source>
</evidence>
<keyword evidence="4" id="KW-1185">Reference proteome</keyword>
<dbReference type="RefSeq" id="XP_022249948.1">
    <property type="nucleotide sequence ID" value="XM_022394240.1"/>
</dbReference>
<evidence type="ECO:0000313" key="5">
    <source>
        <dbReference type="RefSeq" id="XP_022249948.1"/>
    </source>
</evidence>
<protein>
    <submittedName>
        <fullName evidence="5">Wings apart-like protein homolog</fullName>
    </submittedName>
</protein>
<evidence type="ECO:0000256" key="1">
    <source>
        <dbReference type="ARBA" id="ARBA00006854"/>
    </source>
</evidence>
<feature type="domain" description="WAPL" evidence="3">
    <location>
        <begin position="502"/>
        <end position="1049"/>
    </location>
</feature>
<dbReference type="PROSITE" id="PS51271">
    <property type="entry name" value="WAPL"/>
    <property type="match status" value="1"/>
</dbReference>
<dbReference type="InterPro" id="IPR022771">
    <property type="entry name" value="WAPL_C"/>
</dbReference>